<dbReference type="Pfam" id="PF03567">
    <property type="entry name" value="Sulfotransfer_2"/>
    <property type="match status" value="1"/>
</dbReference>
<dbReference type="GO" id="GO:1902884">
    <property type="term" value="P:positive regulation of response to oxidative stress"/>
    <property type="evidence" value="ECO:0007669"/>
    <property type="project" value="InterPro"/>
</dbReference>
<dbReference type="AlphaFoldDB" id="A0A0N4XGD8"/>
<sequence length="249" mass="28372">MRINGVSEVNKEQPVKQRLVLLVKVATLCLVLIALGCYARKTFSSTHDGSDGSFHFDEVTEEEAAQVRKFYNEQEKGIHSVKQYDAVKLIEQANSSPLPNRLFNGSAEEICGTTRDLCIHPFVKVLPQLMTAPNYRLMSCVVQKSMSTVMTAIVCFLLREKEFISAGRDLLKDYGPLGFCQGKNNFNQLDNMRKILQINNVDDWRFTMVTREPVDRFLSGFIDRCVRVHDECFGCGTNMTCFLEEEYAR</sequence>
<dbReference type="InterPro" id="IPR007669">
    <property type="entry name" value="Chst-1-like"/>
</dbReference>
<dbReference type="EMBL" id="UYSL01001347">
    <property type="protein sequence ID" value="VDL65129.1"/>
    <property type="molecule type" value="Genomic_DNA"/>
</dbReference>
<evidence type="ECO:0000313" key="4">
    <source>
        <dbReference type="WBParaSite" id="NBR_0000159001-mRNA-1"/>
    </source>
</evidence>
<protein>
    <submittedName>
        <fullName evidence="2 4">Uncharacterized protein</fullName>
    </submittedName>
</protein>
<dbReference type="PANTHER" id="PTHR22900:SF5">
    <property type="entry name" value="PROTEIN CBG14245"/>
    <property type="match status" value="1"/>
</dbReference>
<organism evidence="4">
    <name type="scientific">Nippostrongylus brasiliensis</name>
    <name type="common">Rat hookworm</name>
    <dbReference type="NCBI Taxonomy" id="27835"/>
    <lineage>
        <taxon>Eukaryota</taxon>
        <taxon>Metazoa</taxon>
        <taxon>Ecdysozoa</taxon>
        <taxon>Nematoda</taxon>
        <taxon>Chromadorea</taxon>
        <taxon>Rhabditida</taxon>
        <taxon>Rhabditina</taxon>
        <taxon>Rhabditomorpha</taxon>
        <taxon>Strongyloidea</taxon>
        <taxon>Heligmosomidae</taxon>
        <taxon>Nippostrongylus</taxon>
    </lineage>
</organism>
<keyword evidence="1" id="KW-1133">Transmembrane helix</keyword>
<dbReference type="GO" id="GO:0047756">
    <property type="term" value="F:chondroitin 4-sulfotransferase activity"/>
    <property type="evidence" value="ECO:0007669"/>
    <property type="project" value="InterPro"/>
</dbReference>
<evidence type="ECO:0000313" key="3">
    <source>
        <dbReference type="Proteomes" id="UP000271162"/>
    </source>
</evidence>
<keyword evidence="1" id="KW-0812">Transmembrane</keyword>
<reference evidence="2 3" key="2">
    <citation type="submission" date="2018-11" db="EMBL/GenBank/DDBJ databases">
        <authorList>
            <consortium name="Pathogen Informatics"/>
        </authorList>
    </citation>
    <scope>NUCLEOTIDE SEQUENCE [LARGE SCALE GENOMIC DNA]</scope>
</reference>
<reference evidence="4" key="1">
    <citation type="submission" date="2017-02" db="UniProtKB">
        <authorList>
            <consortium name="WormBaseParasite"/>
        </authorList>
    </citation>
    <scope>IDENTIFICATION</scope>
</reference>
<dbReference type="PANTHER" id="PTHR22900">
    <property type="entry name" value="PROTEIN CBG14245-RELATED"/>
    <property type="match status" value="1"/>
</dbReference>
<feature type="transmembrane region" description="Helical" evidence="1">
    <location>
        <begin position="20"/>
        <end position="39"/>
    </location>
</feature>
<proteinExistence type="predicted"/>
<dbReference type="WBParaSite" id="NBR_0000159001-mRNA-1">
    <property type="protein sequence ID" value="NBR_0000159001-mRNA-1"/>
    <property type="gene ID" value="NBR_0000159001"/>
</dbReference>
<dbReference type="InterPro" id="IPR005331">
    <property type="entry name" value="Sulfotransferase"/>
</dbReference>
<keyword evidence="1" id="KW-0472">Membrane</keyword>
<name>A0A0N4XGD8_NIPBR</name>
<evidence type="ECO:0000256" key="1">
    <source>
        <dbReference type="SAM" id="Phobius"/>
    </source>
</evidence>
<evidence type="ECO:0000313" key="2">
    <source>
        <dbReference type="EMBL" id="VDL65129.1"/>
    </source>
</evidence>
<dbReference type="GO" id="GO:0016020">
    <property type="term" value="C:membrane"/>
    <property type="evidence" value="ECO:0007669"/>
    <property type="project" value="InterPro"/>
</dbReference>
<accession>A0A0N4XGD8</accession>
<dbReference type="Proteomes" id="UP000271162">
    <property type="component" value="Unassembled WGS sequence"/>
</dbReference>
<dbReference type="GO" id="GO:0050650">
    <property type="term" value="P:chondroitin sulfate proteoglycan biosynthetic process"/>
    <property type="evidence" value="ECO:0007669"/>
    <property type="project" value="InterPro"/>
</dbReference>
<keyword evidence="3" id="KW-1185">Reference proteome</keyword>
<gene>
    <name evidence="2" type="ORF">NBR_LOCUS1591</name>
</gene>